<dbReference type="GO" id="GO:0008373">
    <property type="term" value="F:sialyltransferase activity"/>
    <property type="evidence" value="ECO:0007669"/>
    <property type="project" value="InterPro"/>
</dbReference>
<dbReference type="InterPro" id="IPR044782">
    <property type="entry name" value="SIA1/STLP5"/>
</dbReference>
<keyword evidence="1" id="KW-0812">Transmembrane</keyword>
<dbReference type="GO" id="GO:0009846">
    <property type="term" value="P:pollen germination"/>
    <property type="evidence" value="ECO:0007669"/>
    <property type="project" value="InterPro"/>
</dbReference>
<dbReference type="PANTHER" id="PTHR47486:SF1">
    <property type="entry name" value="SIALYLTRANSFERASE-LIKE PROTEIN 1"/>
    <property type="match status" value="1"/>
</dbReference>
<accession>A0A371G127</accession>
<organism evidence="2 3">
    <name type="scientific">Mucuna pruriens</name>
    <name type="common">Velvet bean</name>
    <name type="synonym">Dolichos pruriens</name>
    <dbReference type="NCBI Taxonomy" id="157652"/>
    <lineage>
        <taxon>Eukaryota</taxon>
        <taxon>Viridiplantae</taxon>
        <taxon>Streptophyta</taxon>
        <taxon>Embryophyta</taxon>
        <taxon>Tracheophyta</taxon>
        <taxon>Spermatophyta</taxon>
        <taxon>Magnoliopsida</taxon>
        <taxon>eudicotyledons</taxon>
        <taxon>Gunneridae</taxon>
        <taxon>Pentapetalae</taxon>
        <taxon>rosids</taxon>
        <taxon>fabids</taxon>
        <taxon>Fabales</taxon>
        <taxon>Fabaceae</taxon>
        <taxon>Papilionoideae</taxon>
        <taxon>50 kb inversion clade</taxon>
        <taxon>NPAAA clade</taxon>
        <taxon>indigoferoid/millettioid clade</taxon>
        <taxon>Phaseoleae</taxon>
        <taxon>Mucuna</taxon>
    </lineage>
</organism>
<proteinExistence type="predicted"/>
<name>A0A371G127_MUCPR</name>
<keyword evidence="3" id="KW-1185">Reference proteome</keyword>
<protein>
    <submittedName>
        <fullName evidence="2">Sialyltransferase-like protein 1</fullName>
    </submittedName>
</protein>
<dbReference type="Proteomes" id="UP000257109">
    <property type="component" value="Unassembled WGS sequence"/>
</dbReference>
<gene>
    <name evidence="2" type="primary">SIA1</name>
    <name evidence="2" type="ORF">CR513_34708</name>
</gene>
<comment type="caution">
    <text evidence="2">The sequence shown here is derived from an EMBL/GenBank/DDBJ whole genome shotgun (WGS) entry which is preliminary data.</text>
</comment>
<feature type="non-terminal residue" evidence="2">
    <location>
        <position position="1"/>
    </location>
</feature>
<feature type="transmembrane region" description="Helical" evidence="1">
    <location>
        <begin position="30"/>
        <end position="48"/>
    </location>
</feature>
<dbReference type="AlphaFoldDB" id="A0A371G127"/>
<dbReference type="EMBL" id="QJKJ01007097">
    <property type="protein sequence ID" value="RDX84265.1"/>
    <property type="molecule type" value="Genomic_DNA"/>
</dbReference>
<keyword evidence="1" id="KW-0472">Membrane</keyword>
<dbReference type="GO" id="GO:0009860">
    <property type="term" value="P:pollen tube growth"/>
    <property type="evidence" value="ECO:0007669"/>
    <property type="project" value="InterPro"/>
</dbReference>
<keyword evidence="1" id="KW-1133">Transmembrane helix</keyword>
<sequence>MLIYYGGVDDYILSPMRQQKQVPSIKWRPTILYLVYVTALFFILLFYIQSSFFIDSLSLDRNFEIIYQCVGNKGLGLTTHIIDHCKFILKYPEGTNNIWYNVKFKKFELWSTIMMCMRLSYCRNYIGT</sequence>
<evidence type="ECO:0000313" key="3">
    <source>
        <dbReference type="Proteomes" id="UP000257109"/>
    </source>
</evidence>
<dbReference type="OrthoDB" id="1746908at2759"/>
<dbReference type="STRING" id="157652.A0A371G127"/>
<dbReference type="PANTHER" id="PTHR47486">
    <property type="entry name" value="SIALYLTRANSFERASE-LIKE PROTEIN 1"/>
    <property type="match status" value="1"/>
</dbReference>
<evidence type="ECO:0000313" key="2">
    <source>
        <dbReference type="EMBL" id="RDX84265.1"/>
    </source>
</evidence>
<evidence type="ECO:0000256" key="1">
    <source>
        <dbReference type="SAM" id="Phobius"/>
    </source>
</evidence>
<reference evidence="2" key="1">
    <citation type="submission" date="2018-05" db="EMBL/GenBank/DDBJ databases">
        <title>Draft genome of Mucuna pruriens seed.</title>
        <authorList>
            <person name="Nnadi N.E."/>
            <person name="Vos R."/>
            <person name="Hasami M.H."/>
            <person name="Devisetty U.K."/>
            <person name="Aguiy J.C."/>
        </authorList>
    </citation>
    <scope>NUCLEOTIDE SEQUENCE [LARGE SCALE GENOMIC DNA]</scope>
    <source>
        <strain evidence="2">JCA_2017</strain>
    </source>
</reference>